<dbReference type="SMART" id="SM00091">
    <property type="entry name" value="PAS"/>
    <property type="match status" value="1"/>
</dbReference>
<dbReference type="PANTHER" id="PTHR45138:SF9">
    <property type="entry name" value="DIGUANYLATE CYCLASE DGCM-RELATED"/>
    <property type="match status" value="1"/>
</dbReference>
<dbReference type="Gene3D" id="3.30.450.20">
    <property type="entry name" value="PAS domain"/>
    <property type="match status" value="1"/>
</dbReference>
<dbReference type="InterPro" id="IPR000700">
    <property type="entry name" value="PAS-assoc_C"/>
</dbReference>
<dbReference type="PROSITE" id="PS50112">
    <property type="entry name" value="PAS"/>
    <property type="match status" value="1"/>
</dbReference>
<dbReference type="InterPro" id="IPR000014">
    <property type="entry name" value="PAS"/>
</dbReference>
<feature type="region of interest" description="Disordered" evidence="3">
    <location>
        <begin position="1"/>
        <end position="35"/>
    </location>
</feature>
<reference evidence="8" key="1">
    <citation type="journal article" date="2019" name="Int. J. Syst. Evol. Microbiol.">
        <title>The Global Catalogue of Microorganisms (GCM) 10K type strain sequencing project: providing services to taxonomists for standard genome sequencing and annotation.</title>
        <authorList>
            <consortium name="The Broad Institute Genomics Platform"/>
            <consortium name="The Broad Institute Genome Sequencing Center for Infectious Disease"/>
            <person name="Wu L."/>
            <person name="Ma J."/>
        </authorList>
    </citation>
    <scope>NUCLEOTIDE SEQUENCE [LARGE SCALE GENOMIC DNA]</scope>
    <source>
        <strain evidence="8">KCTC 23314</strain>
    </source>
</reference>
<dbReference type="SMART" id="SM00267">
    <property type="entry name" value="GGDEF"/>
    <property type="match status" value="1"/>
</dbReference>
<dbReference type="Pfam" id="PF08447">
    <property type="entry name" value="PAS_3"/>
    <property type="match status" value="1"/>
</dbReference>
<dbReference type="InterPro" id="IPR050469">
    <property type="entry name" value="Diguanylate_Cyclase"/>
</dbReference>
<dbReference type="PANTHER" id="PTHR45138">
    <property type="entry name" value="REGULATORY COMPONENTS OF SENSORY TRANSDUCTION SYSTEM"/>
    <property type="match status" value="1"/>
</dbReference>
<dbReference type="NCBIfam" id="TIGR00254">
    <property type="entry name" value="GGDEF"/>
    <property type="match status" value="1"/>
</dbReference>
<dbReference type="SUPFAM" id="SSF55785">
    <property type="entry name" value="PYP-like sensor domain (PAS domain)"/>
    <property type="match status" value="1"/>
</dbReference>
<evidence type="ECO:0000259" key="5">
    <source>
        <dbReference type="PROSITE" id="PS50113"/>
    </source>
</evidence>
<dbReference type="InterPro" id="IPR001610">
    <property type="entry name" value="PAC"/>
</dbReference>
<accession>A0ABQ3FW05</accession>
<organism evidence="7 8">
    <name type="scientific">Pseudorhodoferax aquiterrae</name>
    <dbReference type="NCBI Taxonomy" id="747304"/>
    <lineage>
        <taxon>Bacteria</taxon>
        <taxon>Pseudomonadati</taxon>
        <taxon>Pseudomonadota</taxon>
        <taxon>Betaproteobacteria</taxon>
        <taxon>Burkholderiales</taxon>
        <taxon>Comamonadaceae</taxon>
    </lineage>
</organism>
<feature type="domain" description="GGDEF" evidence="6">
    <location>
        <begin position="205"/>
        <end position="342"/>
    </location>
</feature>
<dbReference type="SUPFAM" id="SSF55073">
    <property type="entry name" value="Nucleotide cyclase"/>
    <property type="match status" value="1"/>
</dbReference>
<proteinExistence type="predicted"/>
<feature type="domain" description="PAC" evidence="5">
    <location>
        <begin position="114"/>
        <end position="166"/>
    </location>
</feature>
<comment type="catalytic activity">
    <reaction evidence="2">
        <text>2 GTP = 3',3'-c-di-GMP + 2 diphosphate</text>
        <dbReference type="Rhea" id="RHEA:24898"/>
        <dbReference type="ChEBI" id="CHEBI:33019"/>
        <dbReference type="ChEBI" id="CHEBI:37565"/>
        <dbReference type="ChEBI" id="CHEBI:58805"/>
        <dbReference type="EC" id="2.7.7.65"/>
    </reaction>
</comment>
<evidence type="ECO:0000256" key="1">
    <source>
        <dbReference type="ARBA" id="ARBA00012528"/>
    </source>
</evidence>
<evidence type="ECO:0000259" key="6">
    <source>
        <dbReference type="PROSITE" id="PS50887"/>
    </source>
</evidence>
<feature type="domain" description="PAS" evidence="4">
    <location>
        <begin position="39"/>
        <end position="100"/>
    </location>
</feature>
<dbReference type="NCBIfam" id="TIGR00229">
    <property type="entry name" value="sensory_box"/>
    <property type="match status" value="1"/>
</dbReference>
<evidence type="ECO:0000256" key="2">
    <source>
        <dbReference type="ARBA" id="ARBA00034247"/>
    </source>
</evidence>
<dbReference type="InterPro" id="IPR000160">
    <property type="entry name" value="GGDEF_dom"/>
</dbReference>
<dbReference type="InterPro" id="IPR035965">
    <property type="entry name" value="PAS-like_dom_sf"/>
</dbReference>
<dbReference type="PROSITE" id="PS50113">
    <property type="entry name" value="PAC"/>
    <property type="match status" value="1"/>
</dbReference>
<dbReference type="Pfam" id="PF00990">
    <property type="entry name" value="GGDEF"/>
    <property type="match status" value="1"/>
</dbReference>
<evidence type="ECO:0000313" key="7">
    <source>
        <dbReference type="EMBL" id="GHC69343.1"/>
    </source>
</evidence>
<gene>
    <name evidence="7" type="ORF">GCM10007320_02690</name>
</gene>
<sequence>MADRPDGPVTPPAPHRTLSTASPPHSDIDSLSSDSLSSDSAVYRTLLESTRAIPWKIDWATKRFTYIGPQIEALLGWRADSWRGVEDWAMRMHPEDRDDVVNFCVSQSQSGVDHEADYRALTKDNGYVWIRDVVHVVRNDRGEVEALVGFMFDITERKKTEEKLLALQRELEALSFKDGLTHIANRRQFDASLEREWDSARSQGQPLSVLLIDIDFFKQYNDVYGHIQGDRCIVDIARTLSLAVDSPRDLVARFGGEEFVILLPQADCTVALKVAERCQRLIRKQAIVHAQSPHGQCVTVSIGVGTTTPLGQSRSADFVEAVDRQLYAAKKNGRNRIEALRAPA</sequence>
<protein>
    <recommendedName>
        <fullName evidence="1">diguanylate cyclase</fullName>
        <ecNumber evidence="1">2.7.7.65</ecNumber>
    </recommendedName>
</protein>
<dbReference type="InterPro" id="IPR029787">
    <property type="entry name" value="Nucleotide_cyclase"/>
</dbReference>
<dbReference type="Gene3D" id="3.30.70.270">
    <property type="match status" value="1"/>
</dbReference>
<name>A0ABQ3FW05_9BURK</name>
<dbReference type="EC" id="2.7.7.65" evidence="1"/>
<comment type="caution">
    <text evidence="7">The sequence shown here is derived from an EMBL/GenBank/DDBJ whole genome shotgun (WGS) entry which is preliminary data.</text>
</comment>
<keyword evidence="8" id="KW-1185">Reference proteome</keyword>
<dbReference type="CDD" id="cd01949">
    <property type="entry name" value="GGDEF"/>
    <property type="match status" value="1"/>
</dbReference>
<dbReference type="CDD" id="cd00130">
    <property type="entry name" value="PAS"/>
    <property type="match status" value="1"/>
</dbReference>
<dbReference type="EMBL" id="BMYK01000001">
    <property type="protein sequence ID" value="GHC69343.1"/>
    <property type="molecule type" value="Genomic_DNA"/>
</dbReference>
<evidence type="ECO:0000313" key="8">
    <source>
        <dbReference type="Proteomes" id="UP000626210"/>
    </source>
</evidence>
<evidence type="ECO:0000256" key="3">
    <source>
        <dbReference type="SAM" id="MobiDB-lite"/>
    </source>
</evidence>
<evidence type="ECO:0000259" key="4">
    <source>
        <dbReference type="PROSITE" id="PS50112"/>
    </source>
</evidence>
<dbReference type="InterPro" id="IPR013655">
    <property type="entry name" value="PAS_fold_3"/>
</dbReference>
<dbReference type="SMART" id="SM00086">
    <property type="entry name" value="PAC"/>
    <property type="match status" value="1"/>
</dbReference>
<dbReference type="InterPro" id="IPR043128">
    <property type="entry name" value="Rev_trsase/Diguanyl_cyclase"/>
</dbReference>
<dbReference type="PROSITE" id="PS50887">
    <property type="entry name" value="GGDEF"/>
    <property type="match status" value="1"/>
</dbReference>
<dbReference type="Proteomes" id="UP000626210">
    <property type="component" value="Unassembled WGS sequence"/>
</dbReference>